<keyword evidence="2" id="KW-0732">Signal</keyword>
<evidence type="ECO:0000256" key="1">
    <source>
        <dbReference type="SAM" id="Phobius"/>
    </source>
</evidence>
<dbReference type="Pfam" id="PF18483">
    <property type="entry name" value="Lectin_L-type_dom"/>
    <property type="match status" value="1"/>
</dbReference>
<proteinExistence type="predicted"/>
<dbReference type="NCBIfam" id="TIGR01167">
    <property type="entry name" value="LPXTG_anchor"/>
    <property type="match status" value="1"/>
</dbReference>
<accession>T2DJZ9</accession>
<dbReference type="Gene3D" id="3.10.20.470">
    <property type="match status" value="1"/>
</dbReference>
<feature type="chain" id="PRO_5004598692" evidence="2">
    <location>
        <begin position="26"/>
        <end position="817"/>
    </location>
</feature>
<evidence type="ECO:0000259" key="3">
    <source>
        <dbReference type="Pfam" id="PF17965"/>
    </source>
</evidence>
<feature type="signal peptide" evidence="2">
    <location>
        <begin position="1"/>
        <end position="25"/>
    </location>
</feature>
<keyword evidence="1" id="KW-1133">Transmembrane helix</keyword>
<dbReference type="Gene3D" id="2.60.120.200">
    <property type="match status" value="1"/>
</dbReference>
<feature type="domain" description="Mucin binding" evidence="3">
    <location>
        <begin position="436"/>
        <end position="503"/>
    </location>
</feature>
<name>T2DJZ9_LACLL</name>
<gene>
    <name evidence="4" type="primary">ORF4</name>
</gene>
<sequence>MRKKLISKFCLSLSISFLLFSPALNIINGISFSEDNGKVSAATIAAPPITVTAANFQQYFNIKGNNNGTITTNGSLWSTTITNTTGEYAYNPAAPLSVNGVQYGTLTLTSKKQSQVGQATMKENFDPSKSWTLTGQLNLGNTGGADGVGIGWVPDNLGTVGNAGDQLGIGGLTGAFGWTADTYLNDYRTTNVFTQTNNAPVGYLGSQPQLLPLNTIYYGDPNYTSRTNNTWGMGGFGYTTPNFTVSGAHPYVAYNMSGTTTTPSKDIVTLEDGAFHNLTMTYTPDATGNDGTVVVTFGEGTSVRTWSSLYSTLSNLAGNNALGALSFFMTGSTGGYSNLQQFRFQSMTYTPAPSKASLTVNYIDINGTPLATPYNSGFQTIGTTYSSNPIANPANMHYSSVNSSDPATSFNATTHVGTGAYLAGGTVINYTYAPNKVNIQYIDDSTNAILPDTSTLDYYKNPTYTTTSIINSYVSQGYKLVSDNTPTTNLFATDGATYYVHLARNFGTSLKTVTESINYVDNSTKANMTSITPNPYTVSKTFLTINDPVNNTNTYYYQNGNITTAPTLNANGTPSTAGWTKVTQSGGYWIDSSSNQISFSQVSDPTSKGYIIVGTDDPNKTTSSQTQYVTTQLIPTSLTNSTIHVYYAPTKVVSTTYTINRNINYLDGNDHSIVVAKQAQQKATYTTYQVIDTVTGGLLGYDTNGDGIVDSPTVVWLPSSTNSTTNSTTNSPDLASKGYGQPSQAAVVAFPDVPTLTDSTKITGQPITSSLTDVNVYYNMSGNLIKLPSTGGSGFIWIIVIAIVALLISVGIRIRKK</sequence>
<organism evidence="4">
    <name type="scientific">Lactococcus lactis subsp. lactis</name>
    <name type="common">Streptococcus lactis</name>
    <dbReference type="NCBI Taxonomy" id="1360"/>
    <lineage>
        <taxon>Bacteria</taxon>
        <taxon>Bacillati</taxon>
        <taxon>Bacillota</taxon>
        <taxon>Bacilli</taxon>
        <taxon>Lactobacillales</taxon>
        <taxon>Streptococcaceae</taxon>
        <taxon>Lactococcus</taxon>
    </lineage>
</organism>
<dbReference type="AlphaFoldDB" id="T2DJZ9"/>
<reference evidence="4" key="1">
    <citation type="journal article" date="2013" name="Mol. Cell. Proteomics">
        <title>Surface proteome analysis of a natural isolate of Lactococcus lactis reveals the presence of pili able to bind human intestinal epithelial cells.</title>
        <authorList>
            <person name="Meyrand M."/>
            <person name="Guillot A."/>
            <person name="Goin M."/>
            <person name="Furlan S."/>
            <person name="Armalyte J."/>
            <person name="Kulakauskas S."/>
            <person name="Cortez-Perez N.G."/>
            <person name="Thomas G."/>
            <person name="Chat S."/>
            <person name="Pechoux C."/>
            <person name="Dupres V."/>
            <person name="Hols P."/>
            <person name="Dufrene Y.F."/>
            <person name="Trugnan G."/>
            <person name="Chapot-Chartier M.P."/>
        </authorList>
    </citation>
    <scope>NUCLEOTIDE SEQUENCE</scope>
    <source>
        <strain evidence="4">NCDO2110</strain>
    </source>
</reference>
<dbReference type="InterPro" id="IPR041558">
    <property type="entry name" value="MucBP_2"/>
</dbReference>
<feature type="transmembrane region" description="Helical" evidence="1">
    <location>
        <begin position="794"/>
        <end position="814"/>
    </location>
</feature>
<dbReference type="Pfam" id="PF17965">
    <property type="entry name" value="MucBP_2"/>
    <property type="match status" value="1"/>
</dbReference>
<dbReference type="EMBL" id="KF234018">
    <property type="protein sequence ID" value="AGV52628.1"/>
    <property type="molecule type" value="Genomic_DNA"/>
</dbReference>
<evidence type="ECO:0000313" key="4">
    <source>
        <dbReference type="EMBL" id="AGV52628.1"/>
    </source>
</evidence>
<keyword evidence="1" id="KW-0472">Membrane</keyword>
<protein>
    <submittedName>
        <fullName evidence="4">Putative tip pilin</fullName>
    </submittedName>
</protein>
<evidence type="ECO:0000256" key="2">
    <source>
        <dbReference type="SAM" id="SignalP"/>
    </source>
</evidence>
<keyword evidence="1" id="KW-0812">Transmembrane</keyword>